<dbReference type="STRING" id="1513793.SAMN06296036_11476"/>
<dbReference type="Gene3D" id="1.25.40.10">
    <property type="entry name" value="Tetratricopeptide repeat domain"/>
    <property type="match status" value="1"/>
</dbReference>
<dbReference type="AlphaFoldDB" id="A0A1Y6C6N5"/>
<keyword evidence="2" id="KW-1185">Reference proteome</keyword>
<evidence type="ECO:0000313" key="1">
    <source>
        <dbReference type="EMBL" id="SMF46751.1"/>
    </source>
</evidence>
<dbReference type="Proteomes" id="UP000192907">
    <property type="component" value="Unassembled WGS sequence"/>
</dbReference>
<dbReference type="OrthoDB" id="10009222at2"/>
<dbReference type="EMBL" id="FWZT01000014">
    <property type="protein sequence ID" value="SMF46751.1"/>
    <property type="molecule type" value="Genomic_DNA"/>
</dbReference>
<proteinExistence type="predicted"/>
<name>A0A1Y6C6N5_9BACT</name>
<sequence>MSTILKSSNFVDPQYLTCLRSYWNGQIETSKKQIVKGISSAKNPGVDLLLYRLWIELAAQERDSTTLNMLKAHLNKLADESEDYKSIYYSLIALVHFELDEIEAAELMINSLDAEKHNLYFCELRFWLTTRDLEQNPDESWLFQFKTIDYVVIEKVARYFATNSAYDRSLGVCHAAEKAYAKSHLDKQIQLQLIMKLGCWKDALEASDFLHKKFPQNPSFLLDAGYASFQLKKYKDAVDYLEMGKGVSYEQDPDILNLLGHSYVELFKQSHKESYFKKASKALETSIDVSREMGLPIEYPSNQKMRLLKMKGHNVEITGRFWLAKLNAQSFAQIRTKGESDVRYLRKPLGGQAQPGDLCFFVYEDKVDRDGRKVWRLGALYKVIEKPEWDPIHRYQNLLSLQFLPEIAVSLDIHEEGRKAGAVHNPEDPRRFDVFEIDQSGFDVIIDNVCEALGEDDQLSRTLTQLRSA</sequence>
<dbReference type="RefSeq" id="WP_132321465.1">
    <property type="nucleotide sequence ID" value="NZ_FWZT01000014.1"/>
</dbReference>
<evidence type="ECO:0008006" key="3">
    <source>
        <dbReference type="Google" id="ProtNLM"/>
    </source>
</evidence>
<dbReference type="SUPFAM" id="SSF48452">
    <property type="entry name" value="TPR-like"/>
    <property type="match status" value="1"/>
</dbReference>
<organism evidence="1 2">
    <name type="scientific">Pseudobacteriovorax antillogorgiicola</name>
    <dbReference type="NCBI Taxonomy" id="1513793"/>
    <lineage>
        <taxon>Bacteria</taxon>
        <taxon>Pseudomonadati</taxon>
        <taxon>Bdellovibrionota</taxon>
        <taxon>Oligoflexia</taxon>
        <taxon>Oligoflexales</taxon>
        <taxon>Pseudobacteriovoracaceae</taxon>
        <taxon>Pseudobacteriovorax</taxon>
    </lineage>
</organism>
<protein>
    <recommendedName>
        <fullName evidence="3">Tetratricopeptide repeat-containing protein</fullName>
    </recommendedName>
</protein>
<accession>A0A1Y6C6N5</accession>
<gene>
    <name evidence="1" type="ORF">SAMN06296036_11476</name>
</gene>
<dbReference type="InterPro" id="IPR011990">
    <property type="entry name" value="TPR-like_helical_dom_sf"/>
</dbReference>
<evidence type="ECO:0000313" key="2">
    <source>
        <dbReference type="Proteomes" id="UP000192907"/>
    </source>
</evidence>
<reference evidence="2" key="1">
    <citation type="submission" date="2017-04" db="EMBL/GenBank/DDBJ databases">
        <authorList>
            <person name="Varghese N."/>
            <person name="Submissions S."/>
        </authorList>
    </citation>
    <scope>NUCLEOTIDE SEQUENCE [LARGE SCALE GENOMIC DNA]</scope>
    <source>
        <strain evidence="2">RKEM611</strain>
    </source>
</reference>